<dbReference type="InterPro" id="IPR000953">
    <property type="entry name" value="Chromo/chromo_shadow_dom"/>
</dbReference>
<evidence type="ECO:0000313" key="6">
    <source>
        <dbReference type="Proteomes" id="UP000617340"/>
    </source>
</evidence>
<feature type="domain" description="Chromo" evidence="4">
    <location>
        <begin position="242"/>
        <end position="300"/>
    </location>
</feature>
<feature type="region of interest" description="Disordered" evidence="3">
    <location>
        <begin position="80"/>
        <end position="246"/>
    </location>
</feature>
<dbReference type="InterPro" id="IPR023779">
    <property type="entry name" value="Chromodomain_CS"/>
</dbReference>
<keyword evidence="6" id="KW-1185">Reference proteome</keyword>
<feature type="compositionally biased region" description="Basic residues" evidence="3">
    <location>
        <begin position="88"/>
        <end position="102"/>
    </location>
</feature>
<dbReference type="EMBL" id="JACSDZ010000004">
    <property type="protein sequence ID" value="KAF7406251.1"/>
    <property type="molecule type" value="Genomic_DNA"/>
</dbReference>
<dbReference type="SUPFAM" id="SSF54160">
    <property type="entry name" value="Chromo domain-like"/>
    <property type="match status" value="2"/>
</dbReference>
<keyword evidence="2" id="KW-0539">Nucleus</keyword>
<feature type="compositionally biased region" description="Gly residues" evidence="3">
    <location>
        <begin position="56"/>
        <end position="73"/>
    </location>
</feature>
<evidence type="ECO:0000256" key="3">
    <source>
        <dbReference type="SAM" id="MobiDB-lite"/>
    </source>
</evidence>
<comment type="subcellular location">
    <subcellularLocation>
        <location evidence="1">Nucleus</location>
    </subcellularLocation>
</comment>
<organism evidence="5 6">
    <name type="scientific">Vespula germanica</name>
    <name type="common">German yellow jacket</name>
    <name type="synonym">Paravespula germanica</name>
    <dbReference type="NCBI Taxonomy" id="30212"/>
    <lineage>
        <taxon>Eukaryota</taxon>
        <taxon>Metazoa</taxon>
        <taxon>Ecdysozoa</taxon>
        <taxon>Arthropoda</taxon>
        <taxon>Hexapoda</taxon>
        <taxon>Insecta</taxon>
        <taxon>Pterygota</taxon>
        <taxon>Neoptera</taxon>
        <taxon>Endopterygota</taxon>
        <taxon>Hymenoptera</taxon>
        <taxon>Apocrita</taxon>
        <taxon>Aculeata</taxon>
        <taxon>Vespoidea</taxon>
        <taxon>Vespidae</taxon>
        <taxon>Vespinae</taxon>
        <taxon>Vespula</taxon>
    </lineage>
</organism>
<dbReference type="SMART" id="SM00298">
    <property type="entry name" value="CHROMO"/>
    <property type="match status" value="2"/>
</dbReference>
<feature type="compositionally biased region" description="Basic and acidic residues" evidence="3">
    <location>
        <begin position="442"/>
        <end position="452"/>
    </location>
</feature>
<feature type="region of interest" description="Disordered" evidence="3">
    <location>
        <begin position="429"/>
        <end position="452"/>
    </location>
</feature>
<evidence type="ECO:0000259" key="4">
    <source>
        <dbReference type="PROSITE" id="PS50013"/>
    </source>
</evidence>
<accession>A0A834KGC9</accession>
<comment type="caution">
    <text evidence="5">The sequence shown here is derived from an EMBL/GenBank/DDBJ whole genome shotgun (WGS) entry which is preliminary data.</text>
</comment>
<dbReference type="Proteomes" id="UP000617340">
    <property type="component" value="Unassembled WGS sequence"/>
</dbReference>
<reference evidence="5" key="1">
    <citation type="journal article" date="2020" name="G3 (Bethesda)">
        <title>High-Quality Assemblies for Three Invasive Social Wasps from the &lt;i&gt;Vespula&lt;/i&gt; Genus.</title>
        <authorList>
            <person name="Harrop T.W.R."/>
            <person name="Guhlin J."/>
            <person name="McLaughlin G.M."/>
            <person name="Permina E."/>
            <person name="Stockwell P."/>
            <person name="Gilligan J."/>
            <person name="Le Lec M.F."/>
            <person name="Gruber M.A.M."/>
            <person name="Quinn O."/>
            <person name="Lovegrove M."/>
            <person name="Duncan E.J."/>
            <person name="Remnant E.J."/>
            <person name="Van Eeckhoven J."/>
            <person name="Graham B."/>
            <person name="Knapp R.A."/>
            <person name="Langford K.W."/>
            <person name="Kronenberg Z."/>
            <person name="Press M.O."/>
            <person name="Eacker S.M."/>
            <person name="Wilson-Rankin E.E."/>
            <person name="Purcell J."/>
            <person name="Lester P.J."/>
            <person name="Dearden P.K."/>
        </authorList>
    </citation>
    <scope>NUCLEOTIDE SEQUENCE</scope>
    <source>
        <strain evidence="5">Linc-1</strain>
    </source>
</reference>
<dbReference type="CDD" id="cd00024">
    <property type="entry name" value="CD_CSD"/>
    <property type="match status" value="2"/>
</dbReference>
<dbReference type="Pfam" id="PF00385">
    <property type="entry name" value="Chromo"/>
    <property type="match status" value="2"/>
</dbReference>
<dbReference type="InterPro" id="IPR051219">
    <property type="entry name" value="Heterochromatin_chromo-domain"/>
</dbReference>
<dbReference type="PROSITE" id="PS50013">
    <property type="entry name" value="CHROMO_2"/>
    <property type="match status" value="2"/>
</dbReference>
<evidence type="ECO:0000256" key="1">
    <source>
        <dbReference type="ARBA" id="ARBA00004123"/>
    </source>
</evidence>
<feature type="domain" description="Chromo" evidence="4">
    <location>
        <begin position="352"/>
        <end position="411"/>
    </location>
</feature>
<proteinExistence type="predicted"/>
<dbReference type="InterPro" id="IPR016197">
    <property type="entry name" value="Chromo-like_dom_sf"/>
</dbReference>
<dbReference type="InterPro" id="IPR023780">
    <property type="entry name" value="Chromo_domain"/>
</dbReference>
<dbReference type="AlphaFoldDB" id="A0A834KGC9"/>
<feature type="region of interest" description="Disordered" evidence="3">
    <location>
        <begin position="56"/>
        <end position="75"/>
    </location>
</feature>
<dbReference type="GO" id="GO:0005634">
    <property type="term" value="C:nucleus"/>
    <property type="evidence" value="ECO:0007669"/>
    <property type="project" value="UniProtKB-SubCell"/>
</dbReference>
<dbReference type="PANTHER" id="PTHR22812">
    <property type="entry name" value="CHROMOBOX PROTEIN"/>
    <property type="match status" value="1"/>
</dbReference>
<feature type="region of interest" description="Disordered" evidence="3">
    <location>
        <begin position="291"/>
        <end position="348"/>
    </location>
</feature>
<protein>
    <recommendedName>
        <fullName evidence="4">Chromo domain-containing protein</fullName>
    </recommendedName>
</protein>
<feature type="compositionally biased region" description="Basic residues" evidence="3">
    <location>
        <begin position="319"/>
        <end position="328"/>
    </location>
</feature>
<evidence type="ECO:0000256" key="2">
    <source>
        <dbReference type="ARBA" id="ARBA00023242"/>
    </source>
</evidence>
<evidence type="ECO:0000313" key="5">
    <source>
        <dbReference type="EMBL" id="KAF7406251.1"/>
    </source>
</evidence>
<dbReference type="InterPro" id="IPR017984">
    <property type="entry name" value="Chromo_dom_subgr"/>
</dbReference>
<name>A0A834KGC9_VESGE</name>
<dbReference type="PROSITE" id="PS00598">
    <property type="entry name" value="CHROMO_1"/>
    <property type="match status" value="1"/>
</dbReference>
<dbReference type="Gene3D" id="2.40.50.40">
    <property type="match status" value="2"/>
</dbReference>
<dbReference type="PRINTS" id="PR00504">
    <property type="entry name" value="CHROMODOMAIN"/>
</dbReference>
<sequence length="452" mass="51746">MNSFCGIFCWEYISDVRIQYDSCAPSANTEKFEMIQYVATSNGIVSRSAACSCGGSGSSGDGYGGNGDGGGGRDQTVILQSELNGRRISMRRLSMRTKRRKSERNSESETEENGVQSQKRNDTSDSSIDTDENNKKDKENESDESEDQSSQLNRKSSGKKRLSRGRQSEEQKTTPMANSKQTSKSKKQQLEDADEMKSSADEENGNVTRRGANKRRKKDEVKTEQKTSPTSSRGAADGEQEYEVDKIVGHRTIKGRRQFLVRWKGYGEDSDTWEQEKDLNCPKLIEDFLTEDAETEETISEKSAKSIKIKSPKADKKKDIKKSKHNKRQSNLSEEENESDSAIKNDESQKEFEVDKIIEVHFKKNKKREFLIRWKGFSAADDTWEPEENLNCPDLITKFMEKVEKAKTTDMRQLRTNPTHTKRYTLSTHDSGRRLSRRHMDKQRTTYHECYE</sequence>
<gene>
    <name evidence="5" type="ORF">HZH68_005620</name>
</gene>
<dbReference type="GO" id="GO:0005694">
    <property type="term" value="C:chromosome"/>
    <property type="evidence" value="ECO:0007669"/>
    <property type="project" value="UniProtKB-ARBA"/>
</dbReference>